<dbReference type="InterPro" id="IPR050266">
    <property type="entry name" value="AB_hydrolase_sf"/>
</dbReference>
<dbReference type="Pfam" id="PF00561">
    <property type="entry name" value="Abhydrolase_1"/>
    <property type="match status" value="1"/>
</dbReference>
<dbReference type="InterPro" id="IPR000073">
    <property type="entry name" value="AB_hydrolase_1"/>
</dbReference>
<sequence length="271" mass="29063">MGRQHTGAGTSYLRAGTGPGLVLLHGTGANAGMWEPLLPRWSPSHTVVAPDFTGAEPDRADAAPGRGEPPLTLAGLAAQALDAADHAGLATFDLVGHSLGAAVAAELAATAPNRVRSLVLHAGWVRTDPRQLAEFDWWIRLLRNDIQHQTQLFLRYLPLLAFGPVFWSAATVSTVDEIVPLLAEQFRPRATIRQIELDQRVDLTDRLVAITAPTLVLTSRHDRLIDCASQRALVEGIAGSTQAGLDAGHGAPAENPTEFAHAIETFWSHTR</sequence>
<evidence type="ECO:0000259" key="1">
    <source>
        <dbReference type="Pfam" id="PF00561"/>
    </source>
</evidence>
<dbReference type="Gene3D" id="3.40.50.1820">
    <property type="entry name" value="alpha/beta hydrolase"/>
    <property type="match status" value="1"/>
</dbReference>
<keyword evidence="3" id="KW-1185">Reference proteome</keyword>
<proteinExistence type="predicted"/>
<dbReference type="AlphaFoldDB" id="A0A849A0Y3"/>
<accession>A0A849A0Y3</accession>
<reference evidence="2 3" key="1">
    <citation type="submission" date="2020-05" db="EMBL/GenBank/DDBJ databases">
        <title>Nakamurella sp. DB0629 isolated from air conditioner.</title>
        <authorList>
            <person name="Kim D.H."/>
            <person name="Kim D.-U."/>
        </authorList>
    </citation>
    <scope>NUCLEOTIDE SEQUENCE [LARGE SCALE GENOMIC DNA]</scope>
    <source>
        <strain evidence="2 3">DB0629</strain>
    </source>
</reference>
<dbReference type="EMBL" id="JABEND010000001">
    <property type="protein sequence ID" value="NNG34245.1"/>
    <property type="molecule type" value="Genomic_DNA"/>
</dbReference>
<organism evidence="2 3">
    <name type="scientific">Nakamurella aerolata</name>
    <dbReference type="NCBI Taxonomy" id="1656892"/>
    <lineage>
        <taxon>Bacteria</taxon>
        <taxon>Bacillati</taxon>
        <taxon>Actinomycetota</taxon>
        <taxon>Actinomycetes</taxon>
        <taxon>Nakamurellales</taxon>
        <taxon>Nakamurellaceae</taxon>
        <taxon>Nakamurella</taxon>
    </lineage>
</organism>
<dbReference type="SUPFAM" id="SSF53474">
    <property type="entry name" value="alpha/beta-Hydrolases"/>
    <property type="match status" value="1"/>
</dbReference>
<dbReference type="PRINTS" id="PR00111">
    <property type="entry name" value="ABHYDROLASE"/>
</dbReference>
<evidence type="ECO:0000313" key="3">
    <source>
        <dbReference type="Proteomes" id="UP000562984"/>
    </source>
</evidence>
<dbReference type="InterPro" id="IPR029058">
    <property type="entry name" value="AB_hydrolase_fold"/>
</dbReference>
<name>A0A849A0Y3_9ACTN</name>
<feature type="domain" description="AB hydrolase-1" evidence="1">
    <location>
        <begin position="21"/>
        <end position="255"/>
    </location>
</feature>
<evidence type="ECO:0000313" key="2">
    <source>
        <dbReference type="EMBL" id="NNG34245.1"/>
    </source>
</evidence>
<dbReference type="Proteomes" id="UP000562984">
    <property type="component" value="Unassembled WGS sequence"/>
</dbReference>
<keyword evidence="2" id="KW-0378">Hydrolase</keyword>
<protein>
    <submittedName>
        <fullName evidence="2">Alpha/beta hydrolase</fullName>
    </submittedName>
</protein>
<gene>
    <name evidence="2" type="ORF">HKD39_00620</name>
</gene>
<comment type="caution">
    <text evidence="2">The sequence shown here is derived from an EMBL/GenBank/DDBJ whole genome shotgun (WGS) entry which is preliminary data.</text>
</comment>
<dbReference type="GO" id="GO:0016787">
    <property type="term" value="F:hydrolase activity"/>
    <property type="evidence" value="ECO:0007669"/>
    <property type="project" value="UniProtKB-KW"/>
</dbReference>
<dbReference type="PANTHER" id="PTHR43798">
    <property type="entry name" value="MONOACYLGLYCEROL LIPASE"/>
    <property type="match status" value="1"/>
</dbReference>